<dbReference type="OrthoDB" id="10473607at2759"/>
<sequence>MFFAAQLHCCVYETHRSATGAVCCASSSIFELQHTPGVPVSTMSFSTIDVWEGRQADSWVLIGIQYRIRETSRLSCIIDVENG</sequence>
<dbReference type="Proteomes" id="UP000054485">
    <property type="component" value="Unassembled WGS sequence"/>
</dbReference>
<evidence type="ECO:0000313" key="1">
    <source>
        <dbReference type="EMBL" id="KIK31822.1"/>
    </source>
</evidence>
<accession>A0A0D0AC50</accession>
<dbReference type="AlphaFoldDB" id="A0A0D0AC50"/>
<dbReference type="EMBL" id="KN836617">
    <property type="protein sequence ID" value="KIK31822.1"/>
    <property type="molecule type" value="Genomic_DNA"/>
</dbReference>
<evidence type="ECO:0000313" key="2">
    <source>
        <dbReference type="Proteomes" id="UP000054485"/>
    </source>
</evidence>
<dbReference type="HOGENOM" id="CLU_2544110_0_0_1"/>
<gene>
    <name evidence="1" type="ORF">CY34DRAFT_227201</name>
</gene>
<protein>
    <submittedName>
        <fullName evidence="1">Uncharacterized protein</fullName>
    </submittedName>
</protein>
<organism evidence="1 2">
    <name type="scientific">Suillus luteus UH-Slu-Lm8-n1</name>
    <dbReference type="NCBI Taxonomy" id="930992"/>
    <lineage>
        <taxon>Eukaryota</taxon>
        <taxon>Fungi</taxon>
        <taxon>Dikarya</taxon>
        <taxon>Basidiomycota</taxon>
        <taxon>Agaricomycotina</taxon>
        <taxon>Agaricomycetes</taxon>
        <taxon>Agaricomycetidae</taxon>
        <taxon>Boletales</taxon>
        <taxon>Suillineae</taxon>
        <taxon>Suillaceae</taxon>
        <taxon>Suillus</taxon>
    </lineage>
</organism>
<name>A0A0D0AC50_9AGAM</name>
<reference evidence="2" key="2">
    <citation type="submission" date="2015-01" db="EMBL/GenBank/DDBJ databases">
        <title>Evolutionary Origins and Diversification of the Mycorrhizal Mutualists.</title>
        <authorList>
            <consortium name="DOE Joint Genome Institute"/>
            <consortium name="Mycorrhizal Genomics Consortium"/>
            <person name="Kohler A."/>
            <person name="Kuo A."/>
            <person name="Nagy L.G."/>
            <person name="Floudas D."/>
            <person name="Copeland A."/>
            <person name="Barry K.W."/>
            <person name="Cichocki N."/>
            <person name="Veneault-Fourrey C."/>
            <person name="LaButti K."/>
            <person name="Lindquist E.A."/>
            <person name="Lipzen A."/>
            <person name="Lundell T."/>
            <person name="Morin E."/>
            <person name="Murat C."/>
            <person name="Riley R."/>
            <person name="Ohm R."/>
            <person name="Sun H."/>
            <person name="Tunlid A."/>
            <person name="Henrissat B."/>
            <person name="Grigoriev I.V."/>
            <person name="Hibbett D.S."/>
            <person name="Martin F."/>
        </authorList>
    </citation>
    <scope>NUCLEOTIDE SEQUENCE [LARGE SCALE GENOMIC DNA]</scope>
    <source>
        <strain evidence="2">UH-Slu-Lm8-n1</strain>
    </source>
</reference>
<dbReference type="InParanoid" id="A0A0D0AC50"/>
<reference evidence="1 2" key="1">
    <citation type="submission" date="2014-04" db="EMBL/GenBank/DDBJ databases">
        <authorList>
            <consortium name="DOE Joint Genome Institute"/>
            <person name="Kuo A."/>
            <person name="Ruytinx J."/>
            <person name="Rineau F."/>
            <person name="Colpaert J."/>
            <person name="Kohler A."/>
            <person name="Nagy L.G."/>
            <person name="Floudas D."/>
            <person name="Copeland A."/>
            <person name="Barry K.W."/>
            <person name="Cichocki N."/>
            <person name="Veneault-Fourrey C."/>
            <person name="LaButti K."/>
            <person name="Lindquist E.A."/>
            <person name="Lipzen A."/>
            <person name="Lundell T."/>
            <person name="Morin E."/>
            <person name="Murat C."/>
            <person name="Sun H."/>
            <person name="Tunlid A."/>
            <person name="Henrissat B."/>
            <person name="Grigoriev I.V."/>
            <person name="Hibbett D.S."/>
            <person name="Martin F."/>
            <person name="Nordberg H.P."/>
            <person name="Cantor M.N."/>
            <person name="Hua S.X."/>
        </authorList>
    </citation>
    <scope>NUCLEOTIDE SEQUENCE [LARGE SCALE GENOMIC DNA]</scope>
    <source>
        <strain evidence="1 2">UH-Slu-Lm8-n1</strain>
    </source>
</reference>
<keyword evidence="2" id="KW-1185">Reference proteome</keyword>
<proteinExistence type="predicted"/>